<gene>
    <name evidence="1" type="ORF">GCM10022277_22400</name>
</gene>
<evidence type="ECO:0000313" key="1">
    <source>
        <dbReference type="EMBL" id="GAA3925823.1"/>
    </source>
</evidence>
<keyword evidence="2" id="KW-1185">Reference proteome</keyword>
<dbReference type="RefSeq" id="WP_344798584.1">
    <property type="nucleotide sequence ID" value="NZ_BAABBN010000007.1"/>
</dbReference>
<comment type="caution">
    <text evidence="1">The sequence shown here is derived from an EMBL/GenBank/DDBJ whole genome shotgun (WGS) entry which is preliminary data.</text>
</comment>
<reference evidence="2" key="1">
    <citation type="journal article" date="2019" name="Int. J. Syst. Evol. Microbiol.">
        <title>The Global Catalogue of Microorganisms (GCM) 10K type strain sequencing project: providing services to taxonomists for standard genome sequencing and annotation.</title>
        <authorList>
            <consortium name="The Broad Institute Genomics Platform"/>
            <consortium name="The Broad Institute Genome Sequencing Center for Infectious Disease"/>
            <person name="Wu L."/>
            <person name="Ma J."/>
        </authorList>
    </citation>
    <scope>NUCLEOTIDE SEQUENCE [LARGE SCALE GENOMIC DNA]</scope>
    <source>
        <strain evidence="2">JCM 17551</strain>
    </source>
</reference>
<proteinExistence type="predicted"/>
<evidence type="ECO:0000313" key="2">
    <source>
        <dbReference type="Proteomes" id="UP001501565"/>
    </source>
</evidence>
<name>A0ABP7MLI1_9GAMM</name>
<evidence type="ECO:0008006" key="3">
    <source>
        <dbReference type="Google" id="ProtNLM"/>
    </source>
</evidence>
<sequence>MRNLKHTLIAFIVITYSAYSLADEYVLARPKSENDPRQEYVNALLETLLNLDLPATRHTLRYTNEVHSRERIKKLLLEGRRLDVQATATRNDWEDDLLTIRIPIYKGLLGYRILLIHQDERQEYEWIHSLDELKQKQAILGSQWSITPVWKQEGFHTITNGDYESLFKIIHFKRADYFPRGVNEILQEYQKFNPLYPDLAIEQHLGVYLPLPMYFFVSPHKPELAELIRTNFETFIKRGEFDQFFMSRFENIITELNIDSRRTFYVPNQHLPKETPLHRHELWYLNPKQHQPQTHTPKR</sequence>
<dbReference type="SUPFAM" id="SSF53850">
    <property type="entry name" value="Periplasmic binding protein-like II"/>
    <property type="match status" value="1"/>
</dbReference>
<dbReference type="EMBL" id="BAABBN010000007">
    <property type="protein sequence ID" value="GAA3925823.1"/>
    <property type="molecule type" value="Genomic_DNA"/>
</dbReference>
<organism evidence="1 2">
    <name type="scientific">Litoribacillus peritrichatus</name>
    <dbReference type="NCBI Taxonomy" id="718191"/>
    <lineage>
        <taxon>Bacteria</taxon>
        <taxon>Pseudomonadati</taxon>
        <taxon>Pseudomonadota</taxon>
        <taxon>Gammaproteobacteria</taxon>
        <taxon>Oceanospirillales</taxon>
        <taxon>Oceanospirillaceae</taxon>
        <taxon>Litoribacillus</taxon>
    </lineage>
</organism>
<protein>
    <recommendedName>
        <fullName evidence="3">Solute-binding protein family 3/N-terminal domain-containing protein</fullName>
    </recommendedName>
</protein>
<accession>A0ABP7MLI1</accession>
<dbReference type="Proteomes" id="UP001501565">
    <property type="component" value="Unassembled WGS sequence"/>
</dbReference>